<reference evidence="3" key="1">
    <citation type="submission" date="2017-02" db="EMBL/GenBank/DDBJ databases">
        <authorList>
            <person name="Dridi B."/>
        </authorList>
    </citation>
    <scope>NUCLEOTIDE SEQUENCE [LARGE SCALE GENOMIC DNA]</scope>
    <source>
        <strain evidence="3">B Co 03.10</strain>
    </source>
</reference>
<evidence type="ECO:0000313" key="2">
    <source>
        <dbReference type="EMBL" id="SLM96820.1"/>
    </source>
</evidence>
<feature type="transmembrane region" description="Helical" evidence="1">
    <location>
        <begin position="12"/>
        <end position="30"/>
    </location>
</feature>
<dbReference type="Proteomes" id="UP000196581">
    <property type="component" value="Unassembled WGS sequence"/>
</dbReference>
<proteinExistence type="predicted"/>
<sequence>MFRPRLSLPGWAALFTAVILVALLALLFFYSPDRGLRVEATAQPNQAAATPDTTVAPEDLPFDIEDIRSHLLDRPSTGSHTIDSQTTEALLYCDECISLGTALEIDGTPFQVALVTEPGTDTVFSAAVIGEQDGEPSLQLVVSGHDLTLTPGRGGTLVKQEKRYAPADEVCCPSGWSVQVYRFHDGRFEAGQRVSSAGEH</sequence>
<accession>A0A1X6XCL3</accession>
<keyword evidence="1" id="KW-1133">Transmembrane helix</keyword>
<gene>
    <name evidence="2" type="ORF">FM105_06370</name>
</gene>
<dbReference type="AlphaFoldDB" id="A0A1X6XCL3"/>
<keyword evidence="3" id="KW-1185">Reference proteome</keyword>
<keyword evidence="1" id="KW-0812">Transmembrane</keyword>
<evidence type="ECO:0000313" key="3">
    <source>
        <dbReference type="Proteomes" id="UP000196581"/>
    </source>
</evidence>
<dbReference type="RefSeq" id="WP_087006418.1">
    <property type="nucleotide sequence ID" value="NZ_FWFF01000009.1"/>
</dbReference>
<evidence type="ECO:0000256" key="1">
    <source>
        <dbReference type="SAM" id="Phobius"/>
    </source>
</evidence>
<protein>
    <submittedName>
        <fullName evidence="2">Uncharacterized protein</fullName>
    </submittedName>
</protein>
<dbReference type="EMBL" id="FWFF01000009">
    <property type="protein sequence ID" value="SLM96820.1"/>
    <property type="molecule type" value="Genomic_DNA"/>
</dbReference>
<organism evidence="2 3">
    <name type="scientific">Brevibacterium yomogidense</name>
    <dbReference type="NCBI Taxonomy" id="946573"/>
    <lineage>
        <taxon>Bacteria</taxon>
        <taxon>Bacillati</taxon>
        <taxon>Actinomycetota</taxon>
        <taxon>Actinomycetes</taxon>
        <taxon>Micrococcales</taxon>
        <taxon>Brevibacteriaceae</taxon>
        <taxon>Brevibacterium</taxon>
    </lineage>
</organism>
<keyword evidence="1" id="KW-0472">Membrane</keyword>
<name>A0A1X6XCL3_9MICO</name>